<proteinExistence type="predicted"/>
<evidence type="ECO:0000256" key="1">
    <source>
        <dbReference type="SAM" id="MobiDB-lite"/>
    </source>
</evidence>
<dbReference type="EMBL" id="SMJW01000026">
    <property type="protein sequence ID" value="TDC17897.1"/>
    <property type="molecule type" value="Genomic_DNA"/>
</dbReference>
<dbReference type="Proteomes" id="UP000295431">
    <property type="component" value="Unassembled WGS sequence"/>
</dbReference>
<name>A0A4R4PAC2_9ACTN</name>
<protein>
    <submittedName>
        <fullName evidence="2">CopG family transcriptional regulator</fullName>
    </submittedName>
</protein>
<dbReference type="OrthoDB" id="3216306at2"/>
<sequence>MNGMSEPPGQSSIMSRATWPKPAAAADTRQTERDNLNELITAAEAEHGPLKAEEVQALRDQLHQARREQGRSDVT</sequence>
<keyword evidence="3" id="KW-1185">Reference proteome</keyword>
<feature type="region of interest" description="Disordered" evidence="1">
    <location>
        <begin position="1"/>
        <end position="30"/>
    </location>
</feature>
<reference evidence="2 3" key="1">
    <citation type="submission" date="2019-03" db="EMBL/GenBank/DDBJ databases">
        <title>Draft genome sequences of novel Actinobacteria.</title>
        <authorList>
            <person name="Sahin N."/>
            <person name="Ay H."/>
            <person name="Saygin H."/>
        </authorList>
    </citation>
    <scope>NUCLEOTIDE SEQUENCE [LARGE SCALE GENOMIC DNA]</scope>
    <source>
        <strain evidence="2 3">DSM 45347</strain>
    </source>
</reference>
<gene>
    <name evidence="2" type="ORF">E1284_07910</name>
</gene>
<comment type="caution">
    <text evidence="2">The sequence shown here is derived from an EMBL/GenBank/DDBJ whole genome shotgun (WGS) entry which is preliminary data.</text>
</comment>
<evidence type="ECO:0000313" key="2">
    <source>
        <dbReference type="EMBL" id="TDC17897.1"/>
    </source>
</evidence>
<dbReference type="AlphaFoldDB" id="A0A4R4PAC2"/>
<organism evidence="2 3">
    <name type="scientific">Actinomadura bangladeshensis</name>
    <dbReference type="NCBI Taxonomy" id="453573"/>
    <lineage>
        <taxon>Bacteria</taxon>
        <taxon>Bacillati</taxon>
        <taxon>Actinomycetota</taxon>
        <taxon>Actinomycetes</taxon>
        <taxon>Streptosporangiales</taxon>
        <taxon>Thermomonosporaceae</taxon>
        <taxon>Actinomadura</taxon>
    </lineage>
</organism>
<accession>A0A4R4PAC2</accession>
<evidence type="ECO:0000313" key="3">
    <source>
        <dbReference type="Proteomes" id="UP000295431"/>
    </source>
</evidence>